<keyword evidence="1" id="KW-0732">Signal</keyword>
<gene>
    <name evidence="2" type="ORF">H9657_09925</name>
</gene>
<keyword evidence="3" id="KW-1185">Reference proteome</keyword>
<dbReference type="Proteomes" id="UP000604241">
    <property type="component" value="Unassembled WGS sequence"/>
</dbReference>
<evidence type="ECO:0000313" key="2">
    <source>
        <dbReference type="EMBL" id="MBD7918590.1"/>
    </source>
</evidence>
<feature type="chain" id="PRO_5045556966" evidence="1">
    <location>
        <begin position="30"/>
        <end position="70"/>
    </location>
</feature>
<feature type="signal peptide" evidence="1">
    <location>
        <begin position="1"/>
        <end position="29"/>
    </location>
</feature>
<protein>
    <submittedName>
        <fullName evidence="2">Uncharacterized protein</fullName>
    </submittedName>
</protein>
<proteinExistence type="predicted"/>
<accession>A0ABR8QDT2</accession>
<reference evidence="2 3" key="1">
    <citation type="submission" date="2020-08" db="EMBL/GenBank/DDBJ databases">
        <title>A Genomic Blueprint of the Chicken Gut Microbiome.</title>
        <authorList>
            <person name="Gilroy R."/>
            <person name="Ravi A."/>
            <person name="Getino M."/>
            <person name="Pursley I."/>
            <person name="Horton D.L."/>
            <person name="Alikhan N.-F."/>
            <person name="Baker D."/>
            <person name="Gharbi K."/>
            <person name="Hall N."/>
            <person name="Watson M."/>
            <person name="Adriaenssens E.M."/>
            <person name="Foster-Nyarko E."/>
            <person name="Jarju S."/>
            <person name="Secka A."/>
            <person name="Antonio M."/>
            <person name="Oren A."/>
            <person name="Chaudhuri R."/>
            <person name="La Ragione R.M."/>
            <person name="Hildebrand F."/>
            <person name="Pallen M.J."/>
        </authorList>
    </citation>
    <scope>NUCLEOTIDE SEQUENCE [LARGE SCALE GENOMIC DNA]</scope>
    <source>
        <strain evidence="2 3">Sa3CUA2</strain>
    </source>
</reference>
<organism evidence="2 3">
    <name type="scientific">Cellulomonas avistercoris</name>
    <dbReference type="NCBI Taxonomy" id="2762242"/>
    <lineage>
        <taxon>Bacteria</taxon>
        <taxon>Bacillati</taxon>
        <taxon>Actinomycetota</taxon>
        <taxon>Actinomycetes</taxon>
        <taxon>Micrococcales</taxon>
        <taxon>Cellulomonadaceae</taxon>
        <taxon>Cellulomonas</taxon>
    </lineage>
</organism>
<evidence type="ECO:0000256" key="1">
    <source>
        <dbReference type="SAM" id="SignalP"/>
    </source>
</evidence>
<sequence length="70" mass="7232">MQIKRVLAGAAVALLTGVMLTATAGSASAACDCGTGSYVGQRAYQGVGNNISVYRWNGGGWTYLGRYVVQ</sequence>
<dbReference type="RefSeq" id="WP_191782888.1">
    <property type="nucleotide sequence ID" value="NZ_JACSQV010000007.1"/>
</dbReference>
<dbReference type="PROSITE" id="PS51257">
    <property type="entry name" value="PROKAR_LIPOPROTEIN"/>
    <property type="match status" value="1"/>
</dbReference>
<comment type="caution">
    <text evidence="2">The sequence shown here is derived from an EMBL/GenBank/DDBJ whole genome shotgun (WGS) entry which is preliminary data.</text>
</comment>
<dbReference type="EMBL" id="JACSQV010000007">
    <property type="protein sequence ID" value="MBD7918590.1"/>
    <property type="molecule type" value="Genomic_DNA"/>
</dbReference>
<evidence type="ECO:0000313" key="3">
    <source>
        <dbReference type="Proteomes" id="UP000604241"/>
    </source>
</evidence>
<name>A0ABR8QDT2_9CELL</name>